<protein>
    <submittedName>
        <fullName evidence="1">MjaI family restriction endonuclease</fullName>
    </submittedName>
</protein>
<dbReference type="GO" id="GO:0009307">
    <property type="term" value="P:DNA restriction-modification system"/>
    <property type="evidence" value="ECO:0007669"/>
    <property type="project" value="InterPro"/>
</dbReference>
<dbReference type="AlphaFoldDB" id="A0A7V4E598"/>
<organism evidence="1">
    <name type="scientific">candidate division WOR-3 bacterium</name>
    <dbReference type="NCBI Taxonomy" id="2052148"/>
    <lineage>
        <taxon>Bacteria</taxon>
        <taxon>Bacteria division WOR-3</taxon>
    </lineage>
</organism>
<comment type="caution">
    <text evidence="1">The sequence shown here is derived from an EMBL/GenBank/DDBJ whole genome shotgun (WGS) entry which is preliminary data.</text>
</comment>
<name>A0A7V4E598_UNCW3</name>
<keyword evidence="1" id="KW-0540">Nuclease</keyword>
<dbReference type="GO" id="GO:0003677">
    <property type="term" value="F:DNA binding"/>
    <property type="evidence" value="ECO:0007669"/>
    <property type="project" value="InterPro"/>
</dbReference>
<dbReference type="InterPro" id="IPR019068">
    <property type="entry name" value="Restrct_endonuc_II_MjaI"/>
</dbReference>
<dbReference type="Pfam" id="PF09568">
    <property type="entry name" value="RE_MjaI"/>
    <property type="match status" value="1"/>
</dbReference>
<keyword evidence="1" id="KW-0378">Hydrolase</keyword>
<dbReference type="EMBL" id="DTDJ01000055">
    <property type="protein sequence ID" value="HGL18475.1"/>
    <property type="molecule type" value="Genomic_DNA"/>
</dbReference>
<accession>A0A7V4E598</accession>
<gene>
    <name evidence="1" type="ORF">ENU66_09130</name>
</gene>
<proteinExistence type="predicted"/>
<dbReference type="GO" id="GO:0009036">
    <property type="term" value="F:type II site-specific deoxyribonuclease activity"/>
    <property type="evidence" value="ECO:0007669"/>
    <property type="project" value="InterPro"/>
</dbReference>
<evidence type="ECO:0000313" key="1">
    <source>
        <dbReference type="EMBL" id="HGL18475.1"/>
    </source>
</evidence>
<keyword evidence="1" id="KW-0255">Endonuclease</keyword>
<reference evidence="1" key="1">
    <citation type="journal article" date="2020" name="mSystems">
        <title>Genome- and Community-Level Interaction Insights into Carbon Utilization and Element Cycling Functions of Hydrothermarchaeota in Hydrothermal Sediment.</title>
        <authorList>
            <person name="Zhou Z."/>
            <person name="Liu Y."/>
            <person name="Xu W."/>
            <person name="Pan J."/>
            <person name="Luo Z.H."/>
            <person name="Li M."/>
        </authorList>
    </citation>
    <scope>NUCLEOTIDE SEQUENCE [LARGE SCALE GENOMIC DNA]</scope>
    <source>
        <strain evidence="1">SpSt-69</strain>
    </source>
</reference>
<sequence length="220" mass="26440">MAKEWILNIATNRWGLNKKESVGPVSEWIRECKPKTLIDWRKCYLIKLGEYIKEKGIPLTPEEYIEDLGKKLYVKITEVVRAEIDEVSEEDCIDYIYKLVLNRTFEGYQTEINTIYKFLQKELKVEIKPAPDEWDRLYNVDFYIEVQGRYIGLQIKPITYNQTPELHKWKEWLKESHRKFEEKYSGKVFIIFSIREGDKKVIHNKDVLEEIKKTIQELKN</sequence>